<dbReference type="PANTHER" id="PTHR10668">
    <property type="entry name" value="PHYTOENE DEHYDROGENASE"/>
    <property type="match status" value="1"/>
</dbReference>
<evidence type="ECO:0000256" key="1">
    <source>
        <dbReference type="ARBA" id="ARBA00037217"/>
    </source>
</evidence>
<evidence type="ECO:0000313" key="6">
    <source>
        <dbReference type="EMBL" id="GLD28710.1"/>
    </source>
</evidence>
<organism evidence="6 7">
    <name type="scientific">Mycobacterium kiyosense</name>
    <dbReference type="NCBI Taxonomy" id="2871094"/>
    <lineage>
        <taxon>Bacteria</taxon>
        <taxon>Bacillati</taxon>
        <taxon>Actinomycetota</taxon>
        <taxon>Actinomycetes</taxon>
        <taxon>Mycobacteriales</taxon>
        <taxon>Mycobacteriaceae</taxon>
        <taxon>Mycobacterium</taxon>
    </lineage>
</organism>
<dbReference type="Proteomes" id="UP001064782">
    <property type="component" value="Unassembled WGS sequence"/>
</dbReference>
<evidence type="ECO:0000313" key="7">
    <source>
        <dbReference type="Proteomes" id="UP001064782"/>
    </source>
</evidence>
<dbReference type="SUPFAM" id="SSF51905">
    <property type="entry name" value="FAD/NAD(P)-binding domain"/>
    <property type="match status" value="1"/>
</dbReference>
<accession>A0A9P3USS9</accession>
<comment type="function">
    <text evidence="1">Probable oxidoreductase that may play a role as regulator of mitochondrial function.</text>
</comment>
<evidence type="ECO:0000259" key="4">
    <source>
        <dbReference type="Pfam" id="PF01593"/>
    </source>
</evidence>
<reference evidence="6" key="1">
    <citation type="submission" date="2022-08" db="EMBL/GenBank/DDBJ databases">
        <title>Mycobacterium kiyosense sp. nov., scotochromogenic slow-glowing species isolated from respiratory specimens.</title>
        <authorList>
            <person name="Fukano H."/>
            <person name="Kazumi Y."/>
            <person name="Sakagami N."/>
            <person name="Ato M."/>
            <person name="Mitarai S."/>
            <person name="Hoshino Y."/>
        </authorList>
    </citation>
    <scope>NUCLEOTIDE SEQUENCE</scope>
    <source>
        <strain evidence="6">1413</strain>
        <strain evidence="5">SRL2020-028</strain>
    </source>
</reference>
<gene>
    <name evidence="6" type="ORF">Mkiyose1413_05930</name>
    <name evidence="5" type="ORF">SRL2020028_01620</name>
</gene>
<dbReference type="InterPro" id="IPR036188">
    <property type="entry name" value="FAD/NAD-bd_sf"/>
</dbReference>
<proteinExistence type="predicted"/>
<feature type="domain" description="Amine oxidase" evidence="4">
    <location>
        <begin position="14"/>
        <end position="319"/>
    </location>
</feature>
<dbReference type="Pfam" id="PF01593">
    <property type="entry name" value="Amino_oxidase"/>
    <property type="match status" value="1"/>
</dbReference>
<dbReference type="GeneID" id="83627239"/>
<evidence type="ECO:0000313" key="5">
    <source>
        <dbReference type="EMBL" id="GLB80906.1"/>
    </source>
</evidence>
<evidence type="ECO:0000256" key="3">
    <source>
        <dbReference type="ARBA" id="ARBA00040298"/>
    </source>
</evidence>
<dbReference type="RefSeq" id="WP_238304846.1">
    <property type="nucleotide sequence ID" value="NZ_BRXE01000001.1"/>
</dbReference>
<keyword evidence="7" id="KW-1185">Reference proteome</keyword>
<dbReference type="PANTHER" id="PTHR10668:SF103">
    <property type="entry name" value="PYRIDINE NUCLEOTIDE-DISULFIDE OXIDOREDUCTASE DOMAIN-CONTAINING PROTEIN 2"/>
    <property type="match status" value="1"/>
</dbReference>
<evidence type="ECO:0000256" key="2">
    <source>
        <dbReference type="ARBA" id="ARBA00038825"/>
    </source>
</evidence>
<dbReference type="InterPro" id="IPR002937">
    <property type="entry name" value="Amino_oxidase"/>
</dbReference>
<dbReference type="Gene3D" id="3.50.50.60">
    <property type="entry name" value="FAD/NAD(P)-binding domain"/>
    <property type="match status" value="2"/>
</dbReference>
<dbReference type="GO" id="GO:0016491">
    <property type="term" value="F:oxidoreductase activity"/>
    <property type="evidence" value="ECO:0007669"/>
    <property type="project" value="InterPro"/>
</dbReference>
<sequence>MTADVIVVGGGHNGLACAAYLAKVGRRVVVLESQGVLGGLSATEETVKEAPGFQMNTGALDLVFSNSDQSVIEELDLARHGLRFAIADPWGSYLNPDGASIALWRDPARSVDEIRRFSSRDAAAFERLNLLFTDLWLAVRPYLQDHPTRPSLRTIGQMFVHLAKGRRSFRPLLRMLMASPEQLIEEEFEREEVKALMANLASWSMLPLSEGGSGGVLAMCSTYFNQKSSRPVGGTGSFAASIAQCVRAHGGTIRVDAPVAGILVSADGAAEGVELASGERIKAHHVVGAIDPQRLMCDLVPSSHVPARTQQELRALSNLRWNIGVFKSDAALSHRPDLVGGRQELWNGLLFLGPTLDYIKRAQLRAAAGQIPDTYPQWTALPSVVDRTQVPQGSEGETLFLAMATVPVQIEGSEWADEAEKFGRQALGFLDEHAPGISDAVIGSFVRTPDDYHAMAGRGNLYHADMTLAQLGPWRPTPSLSGYRTPVRNLWHSGSGAHPVGGLTGWSGRTTARTIDAELGGSAKRLGARRRIPLRIAR</sequence>
<comment type="caution">
    <text evidence="6">The sequence shown here is derived from an EMBL/GenBank/DDBJ whole genome shotgun (WGS) entry which is preliminary data.</text>
</comment>
<dbReference type="AlphaFoldDB" id="A0A9P3USS9"/>
<dbReference type="EMBL" id="BRXE01000001">
    <property type="protein sequence ID" value="GLB80906.1"/>
    <property type="molecule type" value="Genomic_DNA"/>
</dbReference>
<comment type="subunit">
    <text evidence="2">Interacts with COX5B; this interaction may contribute to localize PYROXD2 to the inner face of the inner mitochondrial membrane.</text>
</comment>
<dbReference type="EMBL" id="BRZI01000002">
    <property type="protein sequence ID" value="GLD28710.1"/>
    <property type="molecule type" value="Genomic_DNA"/>
</dbReference>
<dbReference type="Proteomes" id="UP001165663">
    <property type="component" value="Unassembled WGS sequence"/>
</dbReference>
<name>A0A9P3USS9_9MYCO</name>
<protein>
    <recommendedName>
        <fullName evidence="3">Pyridine nucleotide-disulfide oxidoreductase domain-containing protein 2</fullName>
    </recommendedName>
</protein>